<evidence type="ECO:0000313" key="1">
    <source>
        <dbReference type="EMBL" id="OCR29004.1"/>
    </source>
</evidence>
<dbReference type="InterPro" id="IPR045538">
    <property type="entry name" value="CIS_TMP"/>
</dbReference>
<gene>
    <name evidence="1" type="ORF">AC094_34330</name>
</gene>
<name>A0A853PPV0_BACFG</name>
<comment type="caution">
    <text evidence="1">The sequence shown here is derived from an EMBL/GenBank/DDBJ whole genome shotgun (WGS) entry which is preliminary data.</text>
</comment>
<proteinExistence type="predicted"/>
<sequence>MDDERFAQGLYADWDSFCHTCLENIVEECLSVYDRDRVLHEIEMLDLDLGSIPQEDFYSEFPRRLREELMKALPYLPSAPADGKEATTAEARLANLLYYLEYGIQKTEWTDMDFDLSRELESVAGPDKSCLEKIAGLCMANEYVLRRILLQTDHAAVLVHLYSITMDRTFSVKDGKRRFMEIFLEIQPDVPMRFIHETEEDGRLHGMAELLGTRSVRKIMEKEAGEHAEVDLPPYWHYLYEWLIKYYPYNGVAIFGGKSDFIGHLHYRLLTFVRKRNHTLYLSKTELTAAFLLEVFGAAYYKEVLNAIYNMQPRNADGSPASDGYYNLQLYRVFMQLSLLTFSPGMNISGDETVDGTVSGEKTVSSLTDFSRKDVSAFLKDARRSDADKRMLIATWIRLKPEAFISWLKSEVTDDGELIAIAARLMDERTWKRLLAATSLAAMETVDGVVRYLSGLVKDNKLADGLSYEDFTITFRKAVLLWIKGNDYALSGYEKSEFLLQWMNKEISGTTGKNDETMVEKWMNELCLSENKVEDFHTFDGQDNEEIKESVRRLGMLLAAGNISETVKRRLVISFLERHKDNYEDVIEELYGQGVLASAINRISVSATESVIRRMVVHHIGTEEAEKLLLLIDRLFAEEKTVSAYLQDSSLTLNVQVLVWLAKELKVQAGMASSFPVLSSFFLTALFGKENVSAVTKWLLYRMAGDITADGMKEDETLELMELLSYTGGSRVRRAISVFEQWSQHIKVHSNTVQTLLESDWNTSDGFMEWLESTGGTAESKRELLQALAREKPQELIMILRKLPQNEEAVSFMSTCIPMEVLSDAVEKADAKQALLLSRTVDWLQKERGRFAFLSHTNLSFTTALSEAFLLFMQDEDTLRGRNLTEQEVVGKFLEHLYYVYTRRTDYNDNKEWKHLQDEVTGGLGLNVTNTTIFPVSEDATSERLLVEYNRLNDAELYHLIAGVLDKEPEMFVTMLEDNPDTELIRRTSGIADRTMLRRMITVLSSVSGLGHPTAFIKLMEWLGIRSVDRISVSDMMNTLLLWISTTDWKRQSIRQMTVFFLSRLYGSEDVTSLSLEMLTDDALPEEVQKRMLHYYMHSRPAELLEYIQRLVVQDKFPLEKWAEWADISEWLELAASASLTLEELLRQVIEYLAQSQLADEAMLRYGVATYLATNDAVRFAYYVDKAEVVCSFVVSLPAMQNITENKREKIMSKMMENLGISPMEERQAEETAVPNLEIALISNAGLCLFSPWFPRLFALLGYLDKENRNFKDTASRIRAVFLLQYLADPAEKDYREPELAFNRLLVALPAQVPLPKRVELTDGEREIVDNMLAAIKANWSKMDGTSVNGFRQSFILRDGRLEQQEEKWLLTVESRVYDILLETVPWAFRQIRFPWLKKYIQVSWHEKQEF</sequence>
<evidence type="ECO:0000313" key="2">
    <source>
        <dbReference type="Proteomes" id="UP000093197"/>
    </source>
</evidence>
<dbReference type="Pfam" id="PF19268">
    <property type="entry name" value="CIS_TMP"/>
    <property type="match status" value="2"/>
</dbReference>
<organism evidence="1 2">
    <name type="scientific">Bacteroides fragilis</name>
    <dbReference type="NCBI Taxonomy" id="817"/>
    <lineage>
        <taxon>Bacteria</taxon>
        <taxon>Pseudomonadati</taxon>
        <taxon>Bacteroidota</taxon>
        <taxon>Bacteroidia</taxon>
        <taxon>Bacteroidales</taxon>
        <taxon>Bacteroidaceae</taxon>
        <taxon>Bacteroides</taxon>
    </lineage>
</organism>
<dbReference type="Proteomes" id="UP000093197">
    <property type="component" value="Unassembled WGS sequence"/>
</dbReference>
<reference evidence="1 2" key="1">
    <citation type="journal article" date="2016" name="PLoS ONE">
        <title>Genomic Diversity of Enterotoxigenic Strains of Bacteroides fragilis.</title>
        <authorList>
            <person name="Pierce J.V."/>
            <person name="Bernstein H.D."/>
        </authorList>
    </citation>
    <scope>NUCLEOTIDE SEQUENCE [LARGE SCALE GENOMIC DNA]</scope>
    <source>
        <strain evidence="1 2">20793-3</strain>
    </source>
</reference>
<protein>
    <submittedName>
        <fullName evidence="1">Uncharacterized protein</fullName>
    </submittedName>
</protein>
<dbReference type="EMBL" id="LIDT01000035">
    <property type="protein sequence ID" value="OCR29004.1"/>
    <property type="molecule type" value="Genomic_DNA"/>
</dbReference>
<accession>A0A853PPV0</accession>